<name>G8EY50_9CAUD</name>
<protein>
    <submittedName>
        <fullName evidence="1">Uncharacterized protein</fullName>
    </submittedName>
</protein>
<reference evidence="1 2" key="1">
    <citation type="submission" date="2010-12" db="EMBL/GenBank/DDBJ databases">
        <title>The Genome Sequence of Synechococcus phage S-CAM8 0608SB47.</title>
        <authorList>
            <consortium name="The Broad Institute Genome Sequencing Platform"/>
            <person name="Henn M.R."/>
            <person name="Martiny J."/>
            <person name="Weihe C."/>
            <person name="Levin J."/>
            <person name="Malboeuf C."/>
            <person name="Casali M."/>
            <person name="Russ C."/>
            <person name="Lennon N."/>
            <person name="Chapman S.B."/>
            <person name="Erlich R."/>
            <person name="Young S.K."/>
            <person name="Yandava C."/>
            <person name="Zeng Q."/>
            <person name="Alvarado L."/>
            <person name="Anderson S."/>
            <person name="Berlin A."/>
            <person name="Chen Z."/>
            <person name="Freedman E."/>
            <person name="Gellesch M."/>
            <person name="Goldberg J."/>
            <person name="Green L."/>
            <person name="Griggs A."/>
            <person name="Gujja S."/>
            <person name="Heilman E.R."/>
            <person name="Heiman D."/>
            <person name="Hollinger A."/>
            <person name="Howarth C."/>
            <person name="Larson L."/>
            <person name="Mehta T."/>
            <person name="Pearson M."/>
            <person name="Roberts A."/>
            <person name="Ryan E."/>
            <person name="Saif S."/>
            <person name="Shea T."/>
            <person name="Shenoy N."/>
            <person name="Sisk P."/>
            <person name="Stolte C."/>
            <person name="Sykes S."/>
            <person name="White J."/>
            <person name="Haas B."/>
            <person name="Nusbaum C."/>
            <person name="Birren B."/>
        </authorList>
    </citation>
    <scope>NUCLEOTIDE SEQUENCE [LARGE SCALE GENOMIC DNA]</scope>
    <source>
        <strain evidence="1 2">0608SB47</strain>
    </source>
</reference>
<evidence type="ECO:0000313" key="2">
    <source>
        <dbReference type="Proteomes" id="UP000297591"/>
    </source>
</evidence>
<proteinExistence type="predicted"/>
<accession>G8EY50</accession>
<dbReference type="EMBL" id="JF974299">
    <property type="protein sequence ID" value="AET72740.1"/>
    <property type="molecule type" value="Genomic_DNA"/>
</dbReference>
<gene>
    <name evidence="1" type="ORF">SXFG_00191</name>
</gene>
<organism evidence="1 2">
    <name type="scientific">Synechococcus phage S-CAM8</name>
    <dbReference type="NCBI Taxonomy" id="754038"/>
    <lineage>
        <taxon>Viruses</taxon>
        <taxon>Duplodnaviria</taxon>
        <taxon>Heunggongvirae</taxon>
        <taxon>Uroviricota</taxon>
        <taxon>Caudoviricetes</taxon>
        <taxon>Pantevenvirales</taxon>
        <taxon>Kyanoviridae</taxon>
        <taxon>Neritesvirus</taxon>
        <taxon>Neritesvirus scam8</taxon>
    </lineage>
</organism>
<evidence type="ECO:0000313" key="1">
    <source>
        <dbReference type="EMBL" id="AET72740.1"/>
    </source>
</evidence>
<sequence length="78" mass="8535">MERSMTVEIANTEDGLGLNVRVCEDSICLIGFCSSMHLVEKKANELRAAIRKKAADTFAEIQQLEAEAMGVPPGRKPD</sequence>
<dbReference type="Proteomes" id="UP000297591">
    <property type="component" value="Segment"/>
</dbReference>